<comment type="caution">
    <text evidence="2">The sequence shown here is derived from an EMBL/GenBank/DDBJ whole genome shotgun (WGS) entry which is preliminary data.</text>
</comment>
<dbReference type="RefSeq" id="WP_346229505.1">
    <property type="nucleotide sequence ID" value="NZ_JBDJAW010000036.1"/>
</dbReference>
<name>A0ABV0AYF8_9ACTN</name>
<sequence>MRPGPYASRLIGRAGLVAVPMAVLLTALLTAVLTAVLTACGTPQPEVRSRSAATGGPATATVSATTEGAASPSPASSVVTAADDPQACRDADCEVAVRPGDRLRLDRKTGLEAITVVSLDRGEVRLRFEAGGGTYRVEGMNADVSQDCVNGRCHTGGGLTLAMGRPGRIGDIRLRLASVSPGYAVLVLTPS</sequence>
<evidence type="ECO:0000313" key="3">
    <source>
        <dbReference type="Proteomes" id="UP001447516"/>
    </source>
</evidence>
<organism evidence="2 3">
    <name type="scientific">Microbispora maris</name>
    <dbReference type="NCBI Taxonomy" id="3144104"/>
    <lineage>
        <taxon>Bacteria</taxon>
        <taxon>Bacillati</taxon>
        <taxon>Actinomycetota</taxon>
        <taxon>Actinomycetes</taxon>
        <taxon>Streptosporangiales</taxon>
        <taxon>Streptosporangiaceae</taxon>
        <taxon>Microbispora</taxon>
    </lineage>
</organism>
<feature type="compositionally biased region" description="Low complexity" evidence="1">
    <location>
        <begin position="63"/>
        <end position="80"/>
    </location>
</feature>
<dbReference type="Proteomes" id="UP001447516">
    <property type="component" value="Unassembled WGS sequence"/>
</dbReference>
<protein>
    <submittedName>
        <fullName evidence="2">Uncharacterized protein</fullName>
    </submittedName>
</protein>
<dbReference type="EMBL" id="JBDJAW010000036">
    <property type="protein sequence ID" value="MEN3539616.1"/>
    <property type="molecule type" value="Genomic_DNA"/>
</dbReference>
<gene>
    <name evidence="2" type="ORF">AAH991_31215</name>
</gene>
<evidence type="ECO:0000313" key="2">
    <source>
        <dbReference type="EMBL" id="MEN3539616.1"/>
    </source>
</evidence>
<accession>A0ABV0AYF8</accession>
<feature type="region of interest" description="Disordered" evidence="1">
    <location>
        <begin position="44"/>
        <end position="80"/>
    </location>
</feature>
<reference evidence="2 3" key="1">
    <citation type="submission" date="2024-05" db="EMBL/GenBank/DDBJ databases">
        <title>Microbispora sp.ZYX-F-249.</title>
        <authorList>
            <person name="Xie H."/>
        </authorList>
    </citation>
    <scope>NUCLEOTIDE SEQUENCE [LARGE SCALE GENOMIC DNA]</scope>
    <source>
        <strain evidence="2 3">ZYX-F-249</strain>
    </source>
</reference>
<evidence type="ECO:0000256" key="1">
    <source>
        <dbReference type="SAM" id="MobiDB-lite"/>
    </source>
</evidence>
<proteinExistence type="predicted"/>
<keyword evidence="3" id="KW-1185">Reference proteome</keyword>